<dbReference type="Gene3D" id="2.20.25.420">
    <property type="entry name" value="ZPR1, zinc finger domain"/>
    <property type="match status" value="1"/>
</dbReference>
<sequence length="199" mass="22272">MGQINVHQCDIPHFKETIIMAFKCDHCGYRSNEIKSGGAISEKGKRITLHVETDDDLKRDVLKSETATLIIPEVCLELAPGTLGGFFSTIEGSITQVRDQLQSLPQVAFSVGDSASGERTMLQFVEELNKLIALEKPFTFVLDDPLSNIYIQNPRAHLPPPDDEDPKLTTEEYERTFEQDDELGINDMRNSENATTKTD</sequence>
<dbReference type="Pfam" id="PF03367">
    <property type="entry name" value="Zn_ribbon_ZPR1"/>
    <property type="match status" value="1"/>
</dbReference>
<evidence type="ECO:0000256" key="2">
    <source>
        <dbReference type="ARBA" id="ARBA00022723"/>
    </source>
</evidence>
<keyword evidence="3 7" id="KW-0863">Zinc-finger</keyword>
<dbReference type="AlphaFoldDB" id="A0A7G2CR27"/>
<evidence type="ECO:0000259" key="6">
    <source>
        <dbReference type="SMART" id="SM00709"/>
    </source>
</evidence>
<dbReference type="EMBL" id="LR877166">
    <property type="protein sequence ID" value="CAD2221597.1"/>
    <property type="molecule type" value="Genomic_DNA"/>
</dbReference>
<evidence type="ECO:0000256" key="1">
    <source>
        <dbReference type="ARBA" id="ARBA00008354"/>
    </source>
</evidence>
<dbReference type="PANTHER" id="PTHR10876">
    <property type="entry name" value="ZINC FINGER PROTEIN ZPR1"/>
    <property type="match status" value="1"/>
</dbReference>
<dbReference type="InterPro" id="IPR040141">
    <property type="entry name" value="ZPR1"/>
</dbReference>
<protein>
    <submittedName>
        <fullName evidence="7">ZPR1 zinc-finger domain containing protein, putative</fullName>
    </submittedName>
</protein>
<comment type="similarity">
    <text evidence="1">Belongs to the ZPR1 family.</text>
</comment>
<dbReference type="Proteomes" id="UP000515908">
    <property type="component" value="Chromosome 22"/>
</dbReference>
<dbReference type="PANTHER" id="PTHR10876:SF0">
    <property type="entry name" value="ZINC FINGER PROTEIN ZPR1"/>
    <property type="match status" value="1"/>
</dbReference>
<proteinExistence type="inferred from homology"/>
<keyword evidence="8" id="KW-1185">Reference proteome</keyword>
<dbReference type="GO" id="GO:0008270">
    <property type="term" value="F:zinc ion binding"/>
    <property type="evidence" value="ECO:0007669"/>
    <property type="project" value="UniProtKB-KW"/>
</dbReference>
<reference evidence="7 8" key="1">
    <citation type="submission" date="2020-08" db="EMBL/GenBank/DDBJ databases">
        <authorList>
            <person name="Newling K."/>
            <person name="Davey J."/>
            <person name="Forrester S."/>
        </authorList>
    </citation>
    <scope>NUCLEOTIDE SEQUENCE [LARGE SCALE GENOMIC DNA]</scope>
    <source>
        <strain evidence="8">Crithidia deanei Carvalho (ATCC PRA-265)</strain>
    </source>
</reference>
<dbReference type="Gene3D" id="2.60.120.1040">
    <property type="entry name" value="ZPR1, A/B domain"/>
    <property type="match status" value="1"/>
</dbReference>
<dbReference type="SMART" id="SM00709">
    <property type="entry name" value="Zpr1"/>
    <property type="match status" value="1"/>
</dbReference>
<gene>
    <name evidence="7" type="ORF">ADEAN_000912900</name>
</gene>
<dbReference type="Pfam" id="PF22794">
    <property type="entry name" value="jr-ZPR1"/>
    <property type="match status" value="1"/>
</dbReference>
<dbReference type="InterPro" id="IPR042451">
    <property type="entry name" value="ZPR1_A/B_dom"/>
</dbReference>
<evidence type="ECO:0000313" key="7">
    <source>
        <dbReference type="EMBL" id="CAD2221597.1"/>
    </source>
</evidence>
<keyword evidence="4" id="KW-0862">Zinc</keyword>
<evidence type="ECO:0000256" key="4">
    <source>
        <dbReference type="ARBA" id="ARBA00022833"/>
    </source>
</evidence>
<name>A0A7G2CR27_9TRYP</name>
<accession>A0A7G2CR27</accession>
<dbReference type="FunFam" id="2.60.120.1040:FF:000003">
    <property type="entry name" value="Zinc finger protein zpr1"/>
    <property type="match status" value="1"/>
</dbReference>
<dbReference type="InterPro" id="IPR056180">
    <property type="entry name" value="ZPR1_jr_dom"/>
</dbReference>
<evidence type="ECO:0000256" key="3">
    <source>
        <dbReference type="ARBA" id="ARBA00022771"/>
    </source>
</evidence>
<dbReference type="GO" id="GO:0005634">
    <property type="term" value="C:nucleus"/>
    <property type="evidence" value="ECO:0007669"/>
    <property type="project" value="TreeGrafter"/>
</dbReference>
<evidence type="ECO:0000313" key="8">
    <source>
        <dbReference type="Proteomes" id="UP000515908"/>
    </source>
</evidence>
<evidence type="ECO:0000256" key="5">
    <source>
        <dbReference type="SAM" id="MobiDB-lite"/>
    </source>
</evidence>
<dbReference type="NCBIfam" id="TIGR00310">
    <property type="entry name" value="ZPR1_znf"/>
    <property type="match status" value="1"/>
</dbReference>
<keyword evidence="2" id="KW-0479">Metal-binding</keyword>
<feature type="region of interest" description="Disordered" evidence="5">
    <location>
        <begin position="177"/>
        <end position="199"/>
    </location>
</feature>
<dbReference type="InterPro" id="IPR004457">
    <property type="entry name" value="Znf_ZPR1"/>
</dbReference>
<feature type="domain" description="Zinc finger ZPR1-type" evidence="6">
    <location>
        <begin position="2"/>
        <end position="153"/>
    </location>
</feature>
<dbReference type="VEuPathDB" id="TriTrypDB:ADEAN_000912900"/>
<organism evidence="7 8">
    <name type="scientific">Angomonas deanei</name>
    <dbReference type="NCBI Taxonomy" id="59799"/>
    <lineage>
        <taxon>Eukaryota</taxon>
        <taxon>Discoba</taxon>
        <taxon>Euglenozoa</taxon>
        <taxon>Kinetoplastea</taxon>
        <taxon>Metakinetoplastina</taxon>
        <taxon>Trypanosomatida</taxon>
        <taxon>Trypanosomatidae</taxon>
        <taxon>Strigomonadinae</taxon>
        <taxon>Angomonas</taxon>
    </lineage>
</organism>
<dbReference type="InterPro" id="IPR042452">
    <property type="entry name" value="ZPR1_Znf1/2"/>
</dbReference>